<dbReference type="PANTHER" id="PTHR43884:SF40">
    <property type="entry name" value="ACYL-COA DEHYDROGENASE"/>
    <property type="match status" value="1"/>
</dbReference>
<dbReference type="Gene3D" id="1.10.540.10">
    <property type="entry name" value="Acyl-CoA dehydrogenase/oxidase, N-terminal domain"/>
    <property type="match status" value="1"/>
</dbReference>
<sequence>MDGDALRDVLATVREFVREQVVPREAEIDDKDQVPDPLRQAARAMGLYGFAIPEQYGGLGLSMYEEAQLVFELGYTTPALRSLFGTNNGIAGHVLLEGATAEQRARWLPQLAAGEITAAFALTEADAGSDPGGLRTVARRDGDHWVIDGSKRFITNAPVADMFMVFARTDPDAAPSRGITCFLVPRESTGLSVGPKDQKMGQFGAWTADVVLNGVRVPDDAVVGGAAGVNQGYAIAMRCLAHGRVHIAALCVGMAERLVDETVQYARSRRQSGRAIASFQLVQGLIADSVTDHYAGRSLVLDVARRYDDGSDRRVGPAVAKYFASEMVGRVADRAVQVHGGSGYMRGVAVERFYRDARLFRIYEGTSQIQQVIIAKSVVGEAANESA</sequence>
<dbReference type="InterPro" id="IPR036250">
    <property type="entry name" value="AcylCo_DH-like_C"/>
</dbReference>
<proteinExistence type="inferred from homology"/>
<comment type="cofactor">
    <cofactor evidence="1 5">
        <name>FAD</name>
        <dbReference type="ChEBI" id="CHEBI:57692"/>
    </cofactor>
</comment>
<keyword evidence="5" id="KW-0560">Oxidoreductase</keyword>
<keyword evidence="3 5" id="KW-0285">Flavoprotein</keyword>
<dbReference type="InterPro" id="IPR046373">
    <property type="entry name" value="Acyl-CoA_Oxase/DH_mid-dom_sf"/>
</dbReference>
<comment type="caution">
    <text evidence="9">The sequence shown here is derived from an EMBL/GenBank/DDBJ whole genome shotgun (WGS) entry which is preliminary data.</text>
</comment>
<evidence type="ECO:0000259" key="6">
    <source>
        <dbReference type="Pfam" id="PF00441"/>
    </source>
</evidence>
<evidence type="ECO:0000256" key="3">
    <source>
        <dbReference type="ARBA" id="ARBA00022630"/>
    </source>
</evidence>
<dbReference type="Pfam" id="PF02770">
    <property type="entry name" value="Acyl-CoA_dh_M"/>
    <property type="match status" value="1"/>
</dbReference>
<evidence type="ECO:0000259" key="8">
    <source>
        <dbReference type="Pfam" id="PF02771"/>
    </source>
</evidence>
<gene>
    <name evidence="9" type="ORF">GCM10009681_06800</name>
</gene>
<dbReference type="SUPFAM" id="SSF56645">
    <property type="entry name" value="Acyl-CoA dehydrogenase NM domain-like"/>
    <property type="match status" value="1"/>
</dbReference>
<comment type="similarity">
    <text evidence="2 5">Belongs to the acyl-CoA dehydrogenase family.</text>
</comment>
<dbReference type="SUPFAM" id="SSF47203">
    <property type="entry name" value="Acyl-CoA dehydrogenase C-terminal domain-like"/>
    <property type="match status" value="1"/>
</dbReference>
<organism evidence="9 10">
    <name type="scientific">Luedemannella helvata</name>
    <dbReference type="NCBI Taxonomy" id="349315"/>
    <lineage>
        <taxon>Bacteria</taxon>
        <taxon>Bacillati</taxon>
        <taxon>Actinomycetota</taxon>
        <taxon>Actinomycetes</taxon>
        <taxon>Micromonosporales</taxon>
        <taxon>Micromonosporaceae</taxon>
        <taxon>Luedemannella</taxon>
    </lineage>
</organism>
<dbReference type="InterPro" id="IPR006089">
    <property type="entry name" value="Acyl-CoA_DH_CS"/>
</dbReference>
<dbReference type="Pfam" id="PF00441">
    <property type="entry name" value="Acyl-CoA_dh_1"/>
    <property type="match status" value="1"/>
</dbReference>
<evidence type="ECO:0000256" key="5">
    <source>
        <dbReference type="RuleBase" id="RU362125"/>
    </source>
</evidence>
<dbReference type="InterPro" id="IPR009100">
    <property type="entry name" value="AcylCoA_DH/oxidase_NM_dom_sf"/>
</dbReference>
<dbReference type="PANTHER" id="PTHR43884">
    <property type="entry name" value="ACYL-COA DEHYDROGENASE"/>
    <property type="match status" value="1"/>
</dbReference>
<dbReference type="Pfam" id="PF02771">
    <property type="entry name" value="Acyl-CoA_dh_N"/>
    <property type="match status" value="1"/>
</dbReference>
<keyword evidence="10" id="KW-1185">Reference proteome</keyword>
<feature type="domain" description="Acyl-CoA dehydrogenase/oxidase N-terminal" evidence="8">
    <location>
        <begin position="7"/>
        <end position="115"/>
    </location>
</feature>
<dbReference type="InterPro" id="IPR037069">
    <property type="entry name" value="AcylCoA_DH/ox_N_sf"/>
</dbReference>
<evidence type="ECO:0000256" key="2">
    <source>
        <dbReference type="ARBA" id="ARBA00009347"/>
    </source>
</evidence>
<dbReference type="InterPro" id="IPR013786">
    <property type="entry name" value="AcylCoA_DH/ox_N"/>
</dbReference>
<evidence type="ECO:0000256" key="1">
    <source>
        <dbReference type="ARBA" id="ARBA00001974"/>
    </source>
</evidence>
<dbReference type="RefSeq" id="WP_344076656.1">
    <property type="nucleotide sequence ID" value="NZ_BAAALS010000002.1"/>
</dbReference>
<feature type="domain" description="Acyl-CoA dehydrogenase/oxidase C-terminal" evidence="6">
    <location>
        <begin position="230"/>
        <end position="378"/>
    </location>
</feature>
<feature type="domain" description="Acyl-CoA oxidase/dehydrogenase middle" evidence="7">
    <location>
        <begin position="119"/>
        <end position="215"/>
    </location>
</feature>
<dbReference type="Gene3D" id="1.20.140.10">
    <property type="entry name" value="Butyryl-CoA Dehydrogenase, subunit A, domain 3"/>
    <property type="match status" value="1"/>
</dbReference>
<keyword evidence="4 5" id="KW-0274">FAD</keyword>
<dbReference type="InterPro" id="IPR009075">
    <property type="entry name" value="AcylCo_DH/oxidase_C"/>
</dbReference>
<dbReference type="PROSITE" id="PS00072">
    <property type="entry name" value="ACYL_COA_DH_1"/>
    <property type="match status" value="1"/>
</dbReference>
<reference evidence="10" key="1">
    <citation type="journal article" date="2019" name="Int. J. Syst. Evol. Microbiol.">
        <title>The Global Catalogue of Microorganisms (GCM) 10K type strain sequencing project: providing services to taxonomists for standard genome sequencing and annotation.</title>
        <authorList>
            <consortium name="The Broad Institute Genomics Platform"/>
            <consortium name="The Broad Institute Genome Sequencing Center for Infectious Disease"/>
            <person name="Wu L."/>
            <person name="Ma J."/>
        </authorList>
    </citation>
    <scope>NUCLEOTIDE SEQUENCE [LARGE SCALE GENOMIC DNA]</scope>
    <source>
        <strain evidence="10">JCM 13249</strain>
    </source>
</reference>
<evidence type="ECO:0000313" key="9">
    <source>
        <dbReference type="EMBL" id="GAA1738672.1"/>
    </source>
</evidence>
<evidence type="ECO:0000259" key="7">
    <source>
        <dbReference type="Pfam" id="PF02770"/>
    </source>
</evidence>
<protein>
    <submittedName>
        <fullName evidence="9">Acyl-CoA dehydrogenase family protein</fullName>
    </submittedName>
</protein>
<dbReference type="Gene3D" id="2.40.110.10">
    <property type="entry name" value="Butyryl-CoA Dehydrogenase, subunit A, domain 2"/>
    <property type="match status" value="1"/>
</dbReference>
<dbReference type="PIRSF" id="PIRSF016578">
    <property type="entry name" value="HsaA"/>
    <property type="match status" value="1"/>
</dbReference>
<evidence type="ECO:0000256" key="4">
    <source>
        <dbReference type="ARBA" id="ARBA00022827"/>
    </source>
</evidence>
<dbReference type="Proteomes" id="UP001500655">
    <property type="component" value="Unassembled WGS sequence"/>
</dbReference>
<accession>A0ABP4VXK4</accession>
<dbReference type="EMBL" id="BAAALS010000002">
    <property type="protein sequence ID" value="GAA1738672.1"/>
    <property type="molecule type" value="Genomic_DNA"/>
</dbReference>
<name>A0ABP4VXK4_9ACTN</name>
<evidence type="ECO:0000313" key="10">
    <source>
        <dbReference type="Proteomes" id="UP001500655"/>
    </source>
</evidence>
<dbReference type="InterPro" id="IPR006091">
    <property type="entry name" value="Acyl-CoA_Oxase/DH_mid-dom"/>
</dbReference>